<gene>
    <name evidence="1" type="ORF">GOP47_0024874</name>
</gene>
<evidence type="ECO:0000313" key="2">
    <source>
        <dbReference type="Proteomes" id="UP000886520"/>
    </source>
</evidence>
<name>A0A9D4U2K8_ADICA</name>
<protein>
    <submittedName>
        <fullName evidence="1">Uncharacterized protein</fullName>
    </submittedName>
</protein>
<dbReference type="Proteomes" id="UP000886520">
    <property type="component" value="Chromosome 24"/>
</dbReference>
<accession>A0A9D4U2K8</accession>
<dbReference type="AlphaFoldDB" id="A0A9D4U2K8"/>
<proteinExistence type="predicted"/>
<evidence type="ECO:0000313" key="1">
    <source>
        <dbReference type="EMBL" id="KAI5060454.1"/>
    </source>
</evidence>
<sequence>MTLIVQGNIKRDPVPLSIALDDPSSFSADLVPLAIAISLRFGRRESFLLSIFSSLSRPVVCIPVHRIGFSLQGLSDR</sequence>
<reference evidence="1" key="1">
    <citation type="submission" date="2021-01" db="EMBL/GenBank/DDBJ databases">
        <title>Adiantum capillus-veneris genome.</title>
        <authorList>
            <person name="Fang Y."/>
            <person name="Liao Q."/>
        </authorList>
    </citation>
    <scope>NUCLEOTIDE SEQUENCE</scope>
    <source>
        <strain evidence="1">H3</strain>
        <tissue evidence="1">Leaf</tissue>
    </source>
</reference>
<keyword evidence="2" id="KW-1185">Reference proteome</keyword>
<comment type="caution">
    <text evidence="1">The sequence shown here is derived from an EMBL/GenBank/DDBJ whole genome shotgun (WGS) entry which is preliminary data.</text>
</comment>
<dbReference type="EMBL" id="JABFUD020000024">
    <property type="protein sequence ID" value="KAI5060454.1"/>
    <property type="molecule type" value="Genomic_DNA"/>
</dbReference>
<organism evidence="1 2">
    <name type="scientific">Adiantum capillus-veneris</name>
    <name type="common">Maidenhair fern</name>
    <dbReference type="NCBI Taxonomy" id="13818"/>
    <lineage>
        <taxon>Eukaryota</taxon>
        <taxon>Viridiplantae</taxon>
        <taxon>Streptophyta</taxon>
        <taxon>Embryophyta</taxon>
        <taxon>Tracheophyta</taxon>
        <taxon>Polypodiopsida</taxon>
        <taxon>Polypodiidae</taxon>
        <taxon>Polypodiales</taxon>
        <taxon>Pteridineae</taxon>
        <taxon>Pteridaceae</taxon>
        <taxon>Vittarioideae</taxon>
        <taxon>Adiantum</taxon>
    </lineage>
</organism>